<dbReference type="InterPro" id="IPR036737">
    <property type="entry name" value="OmpA-like_sf"/>
</dbReference>
<dbReference type="SUPFAM" id="SSF103088">
    <property type="entry name" value="OmpA-like"/>
    <property type="match status" value="1"/>
</dbReference>
<dbReference type="AlphaFoldDB" id="A0A2T9KD76"/>
<name>A0A2T9KD76_9CAUL</name>
<feature type="signal peptide" evidence="1">
    <location>
        <begin position="1"/>
        <end position="20"/>
    </location>
</feature>
<evidence type="ECO:0000259" key="2">
    <source>
        <dbReference type="Pfam" id="PF00691"/>
    </source>
</evidence>
<protein>
    <recommendedName>
        <fullName evidence="2">OmpA-like domain-containing protein</fullName>
    </recommendedName>
</protein>
<sequence>MQRRTFIIGTAALSAIPALASAEAGWSPPLIIRFAPGSAEIDRHAVGQLEGFKAAFEARANPRNGDSIRVTGHMDEAERRQNLRDLPQQRADAVVEALADLGMQRGRARARRSLDRLVDVAGPSADNRVVLLSWRVAS</sequence>
<evidence type="ECO:0000313" key="3">
    <source>
        <dbReference type="EMBL" id="PVM93924.1"/>
    </source>
</evidence>
<dbReference type="EMBL" id="QDKQ01000011">
    <property type="protein sequence ID" value="PVM93924.1"/>
    <property type="molecule type" value="Genomic_DNA"/>
</dbReference>
<dbReference type="InterPro" id="IPR006665">
    <property type="entry name" value="OmpA-like"/>
</dbReference>
<reference evidence="3 4" key="1">
    <citation type="submission" date="2018-04" db="EMBL/GenBank/DDBJ databases">
        <title>The genome sequence of Caulobacter sp. 744.</title>
        <authorList>
            <person name="Gao J."/>
            <person name="Sun J."/>
        </authorList>
    </citation>
    <scope>NUCLEOTIDE SEQUENCE [LARGE SCALE GENOMIC DNA]</scope>
    <source>
        <strain evidence="3 4">774</strain>
    </source>
</reference>
<gene>
    <name evidence="3" type="ORF">DDF67_01350</name>
</gene>
<keyword evidence="4" id="KW-1185">Reference proteome</keyword>
<feature type="domain" description="OmpA-like" evidence="2">
    <location>
        <begin position="33"/>
        <end position="106"/>
    </location>
</feature>
<comment type="caution">
    <text evidence="3">The sequence shown here is derived from an EMBL/GenBank/DDBJ whole genome shotgun (WGS) entry which is preliminary data.</text>
</comment>
<keyword evidence="1" id="KW-0732">Signal</keyword>
<dbReference type="OrthoDB" id="7189911at2"/>
<feature type="chain" id="PRO_5015768414" description="OmpA-like domain-containing protein" evidence="1">
    <location>
        <begin position="21"/>
        <end position="138"/>
    </location>
</feature>
<proteinExistence type="predicted"/>
<evidence type="ECO:0000256" key="1">
    <source>
        <dbReference type="SAM" id="SignalP"/>
    </source>
</evidence>
<organism evidence="3 4">
    <name type="scientific">Caulobacter endophyticus</name>
    <dbReference type="NCBI Taxonomy" id="2172652"/>
    <lineage>
        <taxon>Bacteria</taxon>
        <taxon>Pseudomonadati</taxon>
        <taxon>Pseudomonadota</taxon>
        <taxon>Alphaproteobacteria</taxon>
        <taxon>Caulobacterales</taxon>
        <taxon>Caulobacteraceae</taxon>
        <taxon>Caulobacter</taxon>
    </lineage>
</organism>
<accession>A0A2T9KD76</accession>
<evidence type="ECO:0000313" key="4">
    <source>
        <dbReference type="Proteomes" id="UP000245073"/>
    </source>
</evidence>
<dbReference type="Proteomes" id="UP000245073">
    <property type="component" value="Unassembled WGS sequence"/>
</dbReference>
<dbReference type="Pfam" id="PF00691">
    <property type="entry name" value="OmpA"/>
    <property type="match status" value="1"/>
</dbReference>
<dbReference type="Gene3D" id="3.30.1330.60">
    <property type="entry name" value="OmpA-like domain"/>
    <property type="match status" value="1"/>
</dbReference>
<dbReference type="RefSeq" id="WP_109099174.1">
    <property type="nucleotide sequence ID" value="NZ_QDKQ01000011.1"/>
</dbReference>